<sequence>MSLKNFSSDGGEVSEKHSDVTKLPIEDKTEDYLLKHERKRLSQGLKQRHIQMLTLVGVIGTGLFLSSGGTLAKTGPCGILLCYLFIGIIISMNQLCIAETSCMLPATGSTIRQAEHFMDEAIGFSYGWISVYSAFLPTELAAAAVVVSYWTPLSPAIWISIMAIVEVATNSYSVRFYGEVEFCFGLLKISLVFGLIICGLVIDLGGVPGQDRIGFRYWDNPGPFAEYIVTGNVGKFCGFWSAINSVVYAYAGLQGVATLAGETEYPRRSIFRAAKRVMFRICFLYCASVFILGLLVPYNDSDIATSTGTASSSPFVIAIKRAGIPALPSIINAVVLTSAFSSGNLGLVTASRTLFALAVKKQAPKILLRTNKRGVPYVALGVSACFLPLAYMSCSDSADTVFSWFQNITSSNTLLNWILISVNHIAMSKAMKVQGYSRDDLPHKAKFTEAYSYISLFFSVIFLLTAGYENFMHGDFDFSSFFTDYFIIPLFFILYFFWKILKKTKFLKPSEVDLASLFKDVRENPEPPYKKLKGWEVLTALWA</sequence>
<name>A0A1E4TZA2_PACTA</name>
<protein>
    <recommendedName>
        <fullName evidence="9">Amino acid permease/ SLC12A domain-containing protein</fullName>
    </recommendedName>
</protein>
<feature type="transmembrane region" description="Helical" evidence="8">
    <location>
        <begin position="78"/>
        <end position="104"/>
    </location>
</feature>
<evidence type="ECO:0000259" key="9">
    <source>
        <dbReference type="Pfam" id="PF00324"/>
    </source>
</evidence>
<feature type="transmembrane region" description="Helical" evidence="8">
    <location>
        <begin position="375"/>
        <end position="393"/>
    </location>
</feature>
<keyword evidence="11" id="KW-1185">Reference proteome</keyword>
<feature type="transmembrane region" description="Helical" evidence="8">
    <location>
        <begin position="450"/>
        <end position="468"/>
    </location>
</feature>
<gene>
    <name evidence="10" type="ORF">PACTADRAFT_74652</name>
</gene>
<dbReference type="GO" id="GO:0015171">
    <property type="term" value="F:amino acid transmembrane transporter activity"/>
    <property type="evidence" value="ECO:0007669"/>
    <property type="project" value="TreeGrafter"/>
</dbReference>
<feature type="transmembrane region" description="Helical" evidence="8">
    <location>
        <begin position="186"/>
        <end position="207"/>
    </location>
</feature>
<evidence type="ECO:0000313" key="11">
    <source>
        <dbReference type="Proteomes" id="UP000094236"/>
    </source>
</evidence>
<evidence type="ECO:0000256" key="3">
    <source>
        <dbReference type="ARBA" id="ARBA00022448"/>
    </source>
</evidence>
<keyword evidence="5 8" id="KW-1133">Transmembrane helix</keyword>
<keyword evidence="3" id="KW-0813">Transport</keyword>
<comment type="subcellular location">
    <subcellularLocation>
        <location evidence="1">Membrane</location>
        <topology evidence="1">Multi-pass membrane protein</topology>
    </subcellularLocation>
</comment>
<feature type="transmembrane region" description="Helical" evidence="8">
    <location>
        <begin position="480"/>
        <end position="498"/>
    </location>
</feature>
<dbReference type="AlphaFoldDB" id="A0A1E4TZA2"/>
<feature type="transmembrane region" description="Helical" evidence="8">
    <location>
        <begin position="413"/>
        <end position="430"/>
    </location>
</feature>
<feature type="transmembrane region" description="Helical" evidence="8">
    <location>
        <begin position="277"/>
        <end position="298"/>
    </location>
</feature>
<dbReference type="InterPro" id="IPR050524">
    <property type="entry name" value="APC_YAT"/>
</dbReference>
<feature type="region of interest" description="Disordered" evidence="7">
    <location>
        <begin position="1"/>
        <end position="20"/>
    </location>
</feature>
<dbReference type="Proteomes" id="UP000094236">
    <property type="component" value="Unassembled WGS sequence"/>
</dbReference>
<dbReference type="OrthoDB" id="3900342at2759"/>
<accession>A0A1E4TZA2</accession>
<dbReference type="STRING" id="669874.A0A1E4TZA2"/>
<feature type="domain" description="Amino acid permease/ SLC12A" evidence="9">
    <location>
        <begin position="49"/>
        <end position="508"/>
    </location>
</feature>
<dbReference type="EMBL" id="KV454012">
    <property type="protein sequence ID" value="ODV97082.1"/>
    <property type="molecule type" value="Genomic_DNA"/>
</dbReference>
<reference evidence="11" key="1">
    <citation type="submission" date="2016-05" db="EMBL/GenBank/DDBJ databases">
        <title>Comparative genomics of biotechnologically important yeasts.</title>
        <authorList>
            <consortium name="DOE Joint Genome Institute"/>
            <person name="Riley R."/>
            <person name="Haridas S."/>
            <person name="Wolfe K.H."/>
            <person name="Lopes M.R."/>
            <person name="Hittinger C.T."/>
            <person name="Goker M."/>
            <person name="Salamov A."/>
            <person name="Wisecaver J."/>
            <person name="Long T.M."/>
            <person name="Aerts A.L."/>
            <person name="Barry K."/>
            <person name="Choi C."/>
            <person name="Clum A."/>
            <person name="Coughlan A.Y."/>
            <person name="Deshpande S."/>
            <person name="Douglass A.P."/>
            <person name="Hanson S.J."/>
            <person name="Klenk H.-P."/>
            <person name="Labutti K."/>
            <person name="Lapidus A."/>
            <person name="Lindquist E."/>
            <person name="Lipzen A."/>
            <person name="Meier-Kolthoff J.P."/>
            <person name="Ohm R.A."/>
            <person name="Otillar R.P."/>
            <person name="Pangilinan J."/>
            <person name="Peng Y."/>
            <person name="Rokas A."/>
            <person name="Rosa C.A."/>
            <person name="Scheuner C."/>
            <person name="Sibirny A.A."/>
            <person name="Slot J.C."/>
            <person name="Stielow J.B."/>
            <person name="Sun H."/>
            <person name="Kurtzman C.P."/>
            <person name="Blackwell M."/>
            <person name="Grigoriev I.V."/>
            <person name="Jeffries T.W."/>
        </authorList>
    </citation>
    <scope>NUCLEOTIDE SEQUENCE [LARGE SCALE GENOMIC DNA]</scope>
    <source>
        <strain evidence="11">NRRL Y-2460</strain>
    </source>
</reference>
<proteinExistence type="inferred from homology"/>
<dbReference type="PIRSF" id="PIRSF006060">
    <property type="entry name" value="AA_transporter"/>
    <property type="match status" value="1"/>
</dbReference>
<feature type="transmembrane region" description="Helical" evidence="8">
    <location>
        <begin position="330"/>
        <end position="355"/>
    </location>
</feature>
<evidence type="ECO:0000313" key="10">
    <source>
        <dbReference type="EMBL" id="ODV97082.1"/>
    </source>
</evidence>
<organism evidence="10 11">
    <name type="scientific">Pachysolen tannophilus NRRL Y-2460</name>
    <dbReference type="NCBI Taxonomy" id="669874"/>
    <lineage>
        <taxon>Eukaryota</taxon>
        <taxon>Fungi</taxon>
        <taxon>Dikarya</taxon>
        <taxon>Ascomycota</taxon>
        <taxon>Saccharomycotina</taxon>
        <taxon>Pichiomycetes</taxon>
        <taxon>Pachysolenaceae</taxon>
        <taxon>Pachysolen</taxon>
    </lineage>
</organism>
<dbReference type="FunFam" id="1.20.1740.10:FF:000001">
    <property type="entry name" value="Amino acid permease"/>
    <property type="match status" value="1"/>
</dbReference>
<evidence type="ECO:0000256" key="4">
    <source>
        <dbReference type="ARBA" id="ARBA00022692"/>
    </source>
</evidence>
<keyword evidence="4 8" id="KW-0812">Transmembrane</keyword>
<comment type="similarity">
    <text evidence="2">Belongs to the amino acid-polyamine-organocation (APC) superfamily. YAT (TC 2.A.3.10) family.</text>
</comment>
<feature type="transmembrane region" description="Helical" evidence="8">
    <location>
        <begin position="227"/>
        <end position="251"/>
    </location>
</feature>
<dbReference type="PANTHER" id="PTHR43341">
    <property type="entry name" value="AMINO ACID PERMEASE"/>
    <property type="match status" value="1"/>
</dbReference>
<keyword evidence="6 8" id="KW-0472">Membrane</keyword>
<evidence type="ECO:0000256" key="7">
    <source>
        <dbReference type="SAM" id="MobiDB-lite"/>
    </source>
</evidence>
<evidence type="ECO:0000256" key="8">
    <source>
        <dbReference type="SAM" id="Phobius"/>
    </source>
</evidence>
<dbReference type="Pfam" id="PF00324">
    <property type="entry name" value="AA_permease"/>
    <property type="match status" value="1"/>
</dbReference>
<dbReference type="Gene3D" id="1.20.1740.10">
    <property type="entry name" value="Amino acid/polyamine transporter I"/>
    <property type="match status" value="1"/>
</dbReference>
<dbReference type="InterPro" id="IPR004841">
    <property type="entry name" value="AA-permease/SLC12A_dom"/>
</dbReference>
<evidence type="ECO:0000256" key="5">
    <source>
        <dbReference type="ARBA" id="ARBA00022989"/>
    </source>
</evidence>
<dbReference type="PANTHER" id="PTHR43341:SF18">
    <property type="entry name" value="AMINO ACID PERMEASE_ SLC12A DOMAIN-CONTAINING PROTEIN"/>
    <property type="match status" value="1"/>
</dbReference>
<feature type="transmembrane region" description="Helical" evidence="8">
    <location>
        <begin position="50"/>
        <end position="72"/>
    </location>
</feature>
<dbReference type="GO" id="GO:0016020">
    <property type="term" value="C:membrane"/>
    <property type="evidence" value="ECO:0007669"/>
    <property type="project" value="UniProtKB-SubCell"/>
</dbReference>
<evidence type="ECO:0000256" key="1">
    <source>
        <dbReference type="ARBA" id="ARBA00004141"/>
    </source>
</evidence>
<evidence type="ECO:0000256" key="2">
    <source>
        <dbReference type="ARBA" id="ARBA00006983"/>
    </source>
</evidence>
<evidence type="ECO:0000256" key="6">
    <source>
        <dbReference type="ARBA" id="ARBA00023136"/>
    </source>
</evidence>